<dbReference type="PANTHER" id="PTHR31465:SF9">
    <property type="entry name" value="SPHINGOID LONG-CHAIN BASE TRANSPORTER RSB1"/>
    <property type="match status" value="1"/>
</dbReference>
<protein>
    <recommendedName>
        <fullName evidence="8">Sphingoid long-chain base transporter RSB1</fullName>
    </recommendedName>
</protein>
<evidence type="ECO:0000256" key="1">
    <source>
        <dbReference type="ARBA" id="ARBA00004651"/>
    </source>
</evidence>
<gene>
    <name evidence="9" type="ORF">OGATHE_003569</name>
</gene>
<dbReference type="RefSeq" id="XP_018209815.1">
    <property type="nucleotide sequence ID" value="XM_018357605.1"/>
</dbReference>
<dbReference type="Proteomes" id="UP000788993">
    <property type="component" value="Unassembled WGS sequence"/>
</dbReference>
<reference evidence="9" key="2">
    <citation type="submission" date="2021-01" db="EMBL/GenBank/DDBJ databases">
        <authorList>
            <person name="Schikora-Tamarit M.A."/>
        </authorList>
    </citation>
    <scope>NUCLEOTIDE SEQUENCE</scope>
    <source>
        <strain evidence="9">NCAIM Y.01608</strain>
    </source>
</reference>
<dbReference type="InterPro" id="IPR007568">
    <property type="entry name" value="RTA1"/>
</dbReference>
<evidence type="ECO:0000313" key="10">
    <source>
        <dbReference type="Proteomes" id="UP000788993"/>
    </source>
</evidence>
<dbReference type="GO" id="GO:0005886">
    <property type="term" value="C:plasma membrane"/>
    <property type="evidence" value="ECO:0007669"/>
    <property type="project" value="UniProtKB-SubCell"/>
</dbReference>
<dbReference type="PANTHER" id="PTHR31465">
    <property type="entry name" value="PROTEIN RTA1-RELATED"/>
    <property type="match status" value="1"/>
</dbReference>
<comment type="function">
    <text evidence="7">Catalyzes the ATP-dependent translocation of sphingoid long-chain bases (LCBs) from the cytoplasmic site toward the extracytoplasmic side of the membrane (flip-flop). Involved in the establishment of the functional lipid asymmetry of the plasma membrane. Regulates intracellular levels of LCBs, sphingolipid precursors that are growth inhibitory at increased levels.</text>
</comment>
<keyword evidence="10" id="KW-1185">Reference proteome</keyword>
<evidence type="ECO:0000256" key="8">
    <source>
        <dbReference type="ARBA" id="ARBA00041117"/>
    </source>
</evidence>
<keyword evidence="6" id="KW-0472">Membrane</keyword>
<proteinExistence type="inferred from homology"/>
<evidence type="ECO:0000256" key="5">
    <source>
        <dbReference type="ARBA" id="ARBA00023055"/>
    </source>
</evidence>
<comment type="caution">
    <text evidence="9">The sequence shown here is derived from an EMBL/GenBank/DDBJ whole genome shotgun (WGS) entry which is preliminary data.</text>
</comment>
<accession>A0A1B7SEG2</accession>
<organism evidence="9 10">
    <name type="scientific">Ogataea polymorpha</name>
    <dbReference type="NCBI Taxonomy" id="460523"/>
    <lineage>
        <taxon>Eukaryota</taxon>
        <taxon>Fungi</taxon>
        <taxon>Dikarya</taxon>
        <taxon>Ascomycota</taxon>
        <taxon>Saccharomycotina</taxon>
        <taxon>Pichiomycetes</taxon>
        <taxon>Pichiales</taxon>
        <taxon>Pichiaceae</taxon>
        <taxon>Ogataea</taxon>
    </lineage>
</organism>
<name>A0A1B7SEG2_9ASCO</name>
<dbReference type="Pfam" id="PF04479">
    <property type="entry name" value="RTA1"/>
    <property type="match status" value="1"/>
</dbReference>
<keyword evidence="3" id="KW-0812">Transmembrane</keyword>
<dbReference type="EMBL" id="JAEUBD010001178">
    <property type="protein sequence ID" value="KAH3664754.1"/>
    <property type="molecule type" value="Genomic_DNA"/>
</dbReference>
<keyword evidence="5" id="KW-0813">Transport</keyword>
<dbReference type="GO" id="GO:0000324">
    <property type="term" value="C:fungal-type vacuole"/>
    <property type="evidence" value="ECO:0007669"/>
    <property type="project" value="TreeGrafter"/>
</dbReference>
<reference evidence="9" key="1">
    <citation type="journal article" date="2021" name="Open Biol.">
        <title>Shared evolutionary footprints suggest mitochondrial oxidative damage underlies multiple complex I losses in fungi.</title>
        <authorList>
            <person name="Schikora-Tamarit M.A."/>
            <person name="Marcet-Houben M."/>
            <person name="Nosek J."/>
            <person name="Gabaldon T."/>
        </authorList>
    </citation>
    <scope>NUCLEOTIDE SEQUENCE</scope>
    <source>
        <strain evidence="9">NCAIM Y.01608</strain>
    </source>
</reference>
<comment type="subcellular location">
    <subcellularLocation>
        <location evidence="1">Cell membrane</location>
        <topology evidence="1">Multi-pass membrane protein</topology>
    </subcellularLocation>
</comment>
<evidence type="ECO:0000256" key="3">
    <source>
        <dbReference type="ARBA" id="ARBA00022692"/>
    </source>
</evidence>
<evidence type="ECO:0000256" key="4">
    <source>
        <dbReference type="ARBA" id="ARBA00022989"/>
    </source>
</evidence>
<keyword evidence="5" id="KW-0445">Lipid transport</keyword>
<evidence type="ECO:0000256" key="2">
    <source>
        <dbReference type="ARBA" id="ARBA00009969"/>
    </source>
</evidence>
<evidence type="ECO:0000256" key="7">
    <source>
        <dbReference type="ARBA" id="ARBA00037472"/>
    </source>
</evidence>
<sequence length="384" mass="42482">MSSTLSNTLGYSQLASIHSSLETALVSAQAAYTSNSYDKDAVRTLGRVSAELVYYSNLAVMATATDDSVRISASSQALSATASIESIILDSEYLAGRKPSIPGNAVFFVLMCIFLGFHLFYGFYTKQRWFGISWSCGLILELLGYLARTLLHDNMTSFSLYVMQLTGLTIAPCFIMAGIYYLLAQITIIVNPALSLFKPSQYTYVFIGSDIISILLQAAGGGVSVANDSRNWKQGKALLIAGLVFQVVSMTFFQICWYAFLFLWSRELRKHGESGLEPQYSGIRARKAFKLFPYAVSAAVIFIYVRSIYRIAELVDGFDSRLATHEAYFFPLESAMMTLAFILLSVLHPGTAYGRGVVVVVDHSLRAVIGKEKKDDQKVYEMEL</sequence>
<dbReference type="AlphaFoldDB" id="A0A1B7SEG2"/>
<comment type="similarity">
    <text evidence="2">Belongs to the lipid-translocating exporter (LTE) (TC 9.A.26.1) family.</text>
</comment>
<evidence type="ECO:0000256" key="6">
    <source>
        <dbReference type="ARBA" id="ARBA00023136"/>
    </source>
</evidence>
<evidence type="ECO:0000313" key="9">
    <source>
        <dbReference type="EMBL" id="KAH3664754.1"/>
    </source>
</evidence>
<keyword evidence="4" id="KW-1133">Transmembrane helix</keyword>
<dbReference type="GO" id="GO:0006869">
    <property type="term" value="P:lipid transport"/>
    <property type="evidence" value="ECO:0007669"/>
    <property type="project" value="UniProtKB-KW"/>
</dbReference>